<dbReference type="EC" id="2.7.7.108" evidence="5"/>
<comment type="catalytic activity">
    <reaction evidence="7">
        <text>L-tyrosyl-[protein] + ATP = O-(5'-adenylyl)-L-tyrosyl-[protein] + diphosphate</text>
        <dbReference type="Rhea" id="RHEA:54288"/>
        <dbReference type="Rhea" id="RHEA-COMP:10136"/>
        <dbReference type="Rhea" id="RHEA-COMP:13846"/>
        <dbReference type="ChEBI" id="CHEBI:30616"/>
        <dbReference type="ChEBI" id="CHEBI:33019"/>
        <dbReference type="ChEBI" id="CHEBI:46858"/>
        <dbReference type="ChEBI" id="CHEBI:83624"/>
        <dbReference type="EC" id="2.7.7.108"/>
    </reaction>
</comment>
<accession>A0ABX4EBT2</accession>
<evidence type="ECO:0000256" key="1">
    <source>
        <dbReference type="ARBA" id="ARBA00022679"/>
    </source>
</evidence>
<protein>
    <recommendedName>
        <fullName evidence="5">protein adenylyltransferase</fullName>
        <ecNumber evidence="5">2.7.7.108</ecNumber>
    </recommendedName>
</protein>
<dbReference type="EMBL" id="MWSK01000002">
    <property type="protein sequence ID" value="OXS79474.1"/>
    <property type="molecule type" value="Genomic_DNA"/>
</dbReference>
<evidence type="ECO:0000259" key="8">
    <source>
        <dbReference type="PROSITE" id="PS51459"/>
    </source>
</evidence>
<evidence type="ECO:0000313" key="9">
    <source>
        <dbReference type="EMBL" id="OXS79474.1"/>
    </source>
</evidence>
<dbReference type="Proteomes" id="UP000215545">
    <property type="component" value="Unassembled WGS sequence"/>
</dbReference>
<comment type="catalytic activity">
    <reaction evidence="6">
        <text>L-threonyl-[protein] + ATP = 3-O-(5'-adenylyl)-L-threonyl-[protein] + diphosphate</text>
        <dbReference type="Rhea" id="RHEA:54292"/>
        <dbReference type="Rhea" id="RHEA-COMP:11060"/>
        <dbReference type="Rhea" id="RHEA-COMP:13847"/>
        <dbReference type="ChEBI" id="CHEBI:30013"/>
        <dbReference type="ChEBI" id="CHEBI:30616"/>
        <dbReference type="ChEBI" id="CHEBI:33019"/>
        <dbReference type="ChEBI" id="CHEBI:138113"/>
        <dbReference type="EC" id="2.7.7.108"/>
    </reaction>
</comment>
<evidence type="ECO:0000256" key="4">
    <source>
        <dbReference type="ARBA" id="ARBA00022840"/>
    </source>
</evidence>
<sequence>MEEAADRLAYFKSELNIIHPFREGNGRTIRLFTHAFASVRGFSWKCNEMKKEQYMNAMIQSVYNQRMLEKLFKETLVKMN</sequence>
<dbReference type="PROSITE" id="PS51459">
    <property type="entry name" value="FIDO"/>
    <property type="match status" value="1"/>
</dbReference>
<evidence type="ECO:0000313" key="10">
    <source>
        <dbReference type="Proteomes" id="UP000215545"/>
    </source>
</evidence>
<evidence type="ECO:0000256" key="5">
    <source>
        <dbReference type="ARBA" id="ARBA00034531"/>
    </source>
</evidence>
<dbReference type="Pfam" id="PF02661">
    <property type="entry name" value="Fic"/>
    <property type="match status" value="1"/>
</dbReference>
<dbReference type="InterPro" id="IPR003812">
    <property type="entry name" value="Fido"/>
</dbReference>
<keyword evidence="3" id="KW-0547">Nucleotide-binding</keyword>
<proteinExistence type="predicted"/>
<keyword evidence="10" id="KW-1185">Reference proteome</keyword>
<dbReference type="PANTHER" id="PTHR39560:SF1">
    <property type="entry name" value="PROTEIN ADENYLYLTRANSFERASE FIC-RELATED"/>
    <property type="match status" value="1"/>
</dbReference>
<evidence type="ECO:0000256" key="2">
    <source>
        <dbReference type="ARBA" id="ARBA00022695"/>
    </source>
</evidence>
<keyword evidence="2" id="KW-0548">Nucleotidyltransferase</keyword>
<gene>
    <name evidence="9" type="ORF">B1B05_06460</name>
</gene>
<comment type="caution">
    <text evidence="9">The sequence shown here is derived from an EMBL/GenBank/DDBJ whole genome shotgun (WGS) entry which is preliminary data.</text>
</comment>
<organism evidence="9 10">
    <name type="scientific">Domibacillus enclensis</name>
    <dbReference type="NCBI Taxonomy" id="1017273"/>
    <lineage>
        <taxon>Bacteria</taxon>
        <taxon>Bacillati</taxon>
        <taxon>Bacillota</taxon>
        <taxon>Bacilli</taxon>
        <taxon>Bacillales</taxon>
        <taxon>Bacillaceae</taxon>
        <taxon>Domibacillus</taxon>
    </lineage>
</organism>
<dbReference type="SUPFAM" id="SSF140931">
    <property type="entry name" value="Fic-like"/>
    <property type="match status" value="1"/>
</dbReference>
<dbReference type="Gene3D" id="1.10.3290.10">
    <property type="entry name" value="Fido-like domain"/>
    <property type="match status" value="1"/>
</dbReference>
<reference evidence="10" key="1">
    <citation type="submission" date="2017-03" db="EMBL/GenBank/DDBJ databases">
        <title>Bacillus sp. V-88(T) DSM27956, whole genome shotgun sequencing project.</title>
        <authorList>
            <person name="Dastager S.G."/>
            <person name="Neurgaonkar P.S."/>
            <person name="Dharne M.S."/>
        </authorList>
    </citation>
    <scope>NUCLEOTIDE SEQUENCE [LARGE SCALE GENOMIC DNA]</scope>
    <source>
        <strain evidence="10">DSM 25145</strain>
    </source>
</reference>
<feature type="domain" description="Fido" evidence="8">
    <location>
        <begin position="1"/>
        <end position="74"/>
    </location>
</feature>
<evidence type="ECO:0000256" key="7">
    <source>
        <dbReference type="ARBA" id="ARBA00048696"/>
    </source>
</evidence>
<keyword evidence="1" id="KW-0808">Transferase</keyword>
<keyword evidence="4" id="KW-0067">ATP-binding</keyword>
<dbReference type="InterPro" id="IPR036597">
    <property type="entry name" value="Fido-like_dom_sf"/>
</dbReference>
<evidence type="ECO:0000256" key="3">
    <source>
        <dbReference type="ARBA" id="ARBA00022741"/>
    </source>
</evidence>
<dbReference type="PANTHER" id="PTHR39560">
    <property type="entry name" value="PROTEIN ADENYLYLTRANSFERASE FIC-RELATED"/>
    <property type="match status" value="1"/>
</dbReference>
<evidence type="ECO:0000256" key="6">
    <source>
        <dbReference type="ARBA" id="ARBA00047939"/>
    </source>
</evidence>
<name>A0ABX4EBT2_9BACI</name>